<organism evidence="2">
    <name type="scientific">Solanum chacoense</name>
    <name type="common">Chaco potato</name>
    <dbReference type="NCBI Taxonomy" id="4108"/>
    <lineage>
        <taxon>Eukaryota</taxon>
        <taxon>Viridiplantae</taxon>
        <taxon>Streptophyta</taxon>
        <taxon>Embryophyta</taxon>
        <taxon>Tracheophyta</taxon>
        <taxon>Spermatophyta</taxon>
        <taxon>Magnoliopsida</taxon>
        <taxon>eudicotyledons</taxon>
        <taxon>Gunneridae</taxon>
        <taxon>Pentapetalae</taxon>
        <taxon>asterids</taxon>
        <taxon>lamiids</taxon>
        <taxon>Solanales</taxon>
        <taxon>Solanaceae</taxon>
        <taxon>Solanoideae</taxon>
        <taxon>Solaneae</taxon>
        <taxon>Solanum</taxon>
    </lineage>
</organism>
<evidence type="ECO:0000313" key="2">
    <source>
        <dbReference type="EMBL" id="JAP15268.1"/>
    </source>
</evidence>
<keyword evidence="1" id="KW-1133">Transmembrane helix</keyword>
<accession>A0A0V0H4G9</accession>
<sequence>MSCCLPNLLKPDLWCQFRCFAFSLSNAYMLYIIFIRMIIVEVGPKPVIFLVQKTSLIKCHIQLLEIWFIFFFFPLGAIDGPNFQHE</sequence>
<dbReference type="EMBL" id="GEDG01025410">
    <property type="protein sequence ID" value="JAP15268.1"/>
    <property type="molecule type" value="Transcribed_RNA"/>
</dbReference>
<evidence type="ECO:0000256" key="1">
    <source>
        <dbReference type="SAM" id="Phobius"/>
    </source>
</evidence>
<keyword evidence="1" id="KW-0812">Transmembrane</keyword>
<feature type="transmembrane region" description="Helical" evidence="1">
    <location>
        <begin position="60"/>
        <end position="78"/>
    </location>
</feature>
<protein>
    <submittedName>
        <fullName evidence="2">Putative ovule protein</fullName>
    </submittedName>
</protein>
<keyword evidence="1" id="KW-0472">Membrane</keyword>
<reference evidence="2" key="1">
    <citation type="submission" date="2015-12" db="EMBL/GenBank/DDBJ databases">
        <title>Gene expression during late stages of embryo sac development: a critical building block for successful pollen-pistil interactions.</title>
        <authorList>
            <person name="Liu Y."/>
            <person name="Joly V."/>
            <person name="Sabar M."/>
            <person name="Matton D.P."/>
        </authorList>
    </citation>
    <scope>NUCLEOTIDE SEQUENCE</scope>
</reference>
<proteinExistence type="predicted"/>
<feature type="transmembrane region" description="Helical" evidence="1">
    <location>
        <begin position="20"/>
        <end position="39"/>
    </location>
</feature>
<name>A0A0V0H4G9_SOLCH</name>
<dbReference type="AlphaFoldDB" id="A0A0V0H4G9"/>